<feature type="domain" description="Protein kinase" evidence="10">
    <location>
        <begin position="360"/>
        <end position="634"/>
    </location>
</feature>
<dbReference type="InterPro" id="IPR008271">
    <property type="entry name" value="Ser/Thr_kinase_AS"/>
</dbReference>
<proteinExistence type="predicted"/>
<feature type="binding site" evidence="7">
    <location>
        <position position="389"/>
    </location>
    <ligand>
        <name>ATP</name>
        <dbReference type="ChEBI" id="CHEBI:30616"/>
    </ligand>
</feature>
<dbReference type="FunFam" id="1.10.510.10:FF:000021">
    <property type="entry name" value="Serine/threonine protein kinase"/>
    <property type="match status" value="1"/>
</dbReference>
<feature type="region of interest" description="Disordered" evidence="8">
    <location>
        <begin position="19"/>
        <end position="60"/>
    </location>
</feature>
<feature type="transmembrane region" description="Helical" evidence="9">
    <location>
        <begin position="291"/>
        <end position="311"/>
    </location>
</feature>
<feature type="transmembrane region" description="Helical" evidence="9">
    <location>
        <begin position="219"/>
        <end position="239"/>
    </location>
</feature>
<dbReference type="PANTHER" id="PTHR43289">
    <property type="entry name" value="MITOGEN-ACTIVATED PROTEIN KINASE KINASE KINASE 20-RELATED"/>
    <property type="match status" value="1"/>
</dbReference>
<dbReference type="GO" id="GO:0004674">
    <property type="term" value="F:protein serine/threonine kinase activity"/>
    <property type="evidence" value="ECO:0007669"/>
    <property type="project" value="UniProtKB-KW"/>
</dbReference>
<feature type="region of interest" description="Disordered" evidence="8">
    <location>
        <begin position="86"/>
        <end position="139"/>
    </location>
</feature>
<keyword evidence="12" id="KW-1185">Reference proteome</keyword>
<dbReference type="PROSITE" id="PS50011">
    <property type="entry name" value="PROTEIN_KINASE_DOM"/>
    <property type="match status" value="1"/>
</dbReference>
<evidence type="ECO:0000256" key="4">
    <source>
        <dbReference type="ARBA" id="ARBA00022741"/>
    </source>
</evidence>
<dbReference type="CDD" id="cd14014">
    <property type="entry name" value="STKc_PknB_like"/>
    <property type="match status" value="1"/>
</dbReference>
<dbReference type="Pfam" id="PF00069">
    <property type="entry name" value="Pkinase"/>
    <property type="match status" value="1"/>
</dbReference>
<evidence type="ECO:0000256" key="1">
    <source>
        <dbReference type="ARBA" id="ARBA00012513"/>
    </source>
</evidence>
<evidence type="ECO:0000256" key="7">
    <source>
        <dbReference type="PROSITE-ProRule" id="PRU10141"/>
    </source>
</evidence>
<name>A0A2Z3H3A8_9BACT</name>
<evidence type="ECO:0000256" key="9">
    <source>
        <dbReference type="SAM" id="Phobius"/>
    </source>
</evidence>
<dbReference type="EMBL" id="CP025958">
    <property type="protein sequence ID" value="AWM36104.1"/>
    <property type="molecule type" value="Genomic_DNA"/>
</dbReference>
<keyword evidence="9" id="KW-0472">Membrane</keyword>
<evidence type="ECO:0000256" key="6">
    <source>
        <dbReference type="ARBA" id="ARBA00022840"/>
    </source>
</evidence>
<gene>
    <name evidence="11" type="ORF">C1280_03175</name>
</gene>
<dbReference type="EC" id="2.7.11.1" evidence="1"/>
<dbReference type="InterPro" id="IPR011009">
    <property type="entry name" value="Kinase-like_dom_sf"/>
</dbReference>
<dbReference type="AlphaFoldDB" id="A0A2Z3H3A8"/>
<evidence type="ECO:0000256" key="2">
    <source>
        <dbReference type="ARBA" id="ARBA00022527"/>
    </source>
</evidence>
<dbReference type="Gene3D" id="1.10.510.10">
    <property type="entry name" value="Transferase(Phosphotransferase) domain 1"/>
    <property type="match status" value="1"/>
</dbReference>
<evidence type="ECO:0000259" key="10">
    <source>
        <dbReference type="PROSITE" id="PS50011"/>
    </source>
</evidence>
<keyword evidence="6 7" id="KW-0067">ATP-binding</keyword>
<dbReference type="Gene3D" id="3.30.200.20">
    <property type="entry name" value="Phosphorylase Kinase, domain 1"/>
    <property type="match status" value="1"/>
</dbReference>
<dbReference type="PANTHER" id="PTHR43289:SF6">
    <property type="entry name" value="SERINE_THREONINE-PROTEIN KINASE NEKL-3"/>
    <property type="match status" value="1"/>
</dbReference>
<reference evidence="11 12" key="1">
    <citation type="submission" date="2018-01" db="EMBL/GenBank/DDBJ databases">
        <title>G. obscuriglobus.</title>
        <authorList>
            <person name="Franke J."/>
            <person name="Blomberg W."/>
            <person name="Selmecki A."/>
        </authorList>
    </citation>
    <scope>NUCLEOTIDE SEQUENCE [LARGE SCALE GENOMIC DNA]</scope>
    <source>
        <strain evidence="11 12">DSM 5831</strain>
    </source>
</reference>
<feature type="transmembrane region" description="Helical" evidence="9">
    <location>
        <begin position="153"/>
        <end position="175"/>
    </location>
</feature>
<feature type="transmembrane region" description="Helical" evidence="9">
    <location>
        <begin position="187"/>
        <end position="207"/>
    </location>
</feature>
<evidence type="ECO:0000256" key="5">
    <source>
        <dbReference type="ARBA" id="ARBA00022777"/>
    </source>
</evidence>
<keyword evidence="3" id="KW-0808">Transferase</keyword>
<keyword evidence="2 11" id="KW-0723">Serine/threonine-protein kinase</keyword>
<evidence type="ECO:0000313" key="11">
    <source>
        <dbReference type="EMBL" id="AWM36104.1"/>
    </source>
</evidence>
<keyword evidence="4 7" id="KW-0547">Nucleotide-binding</keyword>
<keyword evidence="9" id="KW-1133">Transmembrane helix</keyword>
<evidence type="ECO:0000313" key="12">
    <source>
        <dbReference type="Proteomes" id="UP000245802"/>
    </source>
</evidence>
<protein>
    <recommendedName>
        <fullName evidence="1">non-specific serine/threonine protein kinase</fullName>
        <ecNumber evidence="1">2.7.11.1</ecNumber>
    </recommendedName>
</protein>
<feature type="transmembrane region" description="Helical" evidence="9">
    <location>
        <begin position="317"/>
        <end position="338"/>
    </location>
</feature>
<dbReference type="GO" id="GO:0005524">
    <property type="term" value="F:ATP binding"/>
    <property type="evidence" value="ECO:0007669"/>
    <property type="project" value="UniProtKB-UniRule"/>
</dbReference>
<feature type="compositionally biased region" description="Polar residues" evidence="8">
    <location>
        <begin position="122"/>
        <end position="138"/>
    </location>
</feature>
<dbReference type="PROSITE" id="PS00107">
    <property type="entry name" value="PROTEIN_KINASE_ATP"/>
    <property type="match status" value="1"/>
</dbReference>
<dbReference type="Proteomes" id="UP000245802">
    <property type="component" value="Chromosome"/>
</dbReference>
<organism evidence="11 12">
    <name type="scientific">Gemmata obscuriglobus</name>
    <dbReference type="NCBI Taxonomy" id="114"/>
    <lineage>
        <taxon>Bacteria</taxon>
        <taxon>Pseudomonadati</taxon>
        <taxon>Planctomycetota</taxon>
        <taxon>Planctomycetia</taxon>
        <taxon>Gemmatales</taxon>
        <taxon>Gemmataceae</taxon>
        <taxon>Gemmata</taxon>
    </lineage>
</organism>
<keyword evidence="5 11" id="KW-0418">Kinase</keyword>
<dbReference type="PROSITE" id="PS00108">
    <property type="entry name" value="PROTEIN_KINASE_ST"/>
    <property type="match status" value="1"/>
</dbReference>
<accession>A0A2Z3H3A8</accession>
<dbReference type="InterPro" id="IPR000719">
    <property type="entry name" value="Prot_kinase_dom"/>
</dbReference>
<sequence length="660" mass="70186">MTPTRCASGSRSCAICTLYRPRGRTKRERRNPGRGEPAAQGRAVPGKSSVRPPPRPPAFQRRGQSMLYLILKPTCAELPHMPDPSDVTAVRPPDGAPEATAVRPVPSTVDETLVRPAPQNPAGAQTSVMPPRTVSTGSAGFAEETRQLLRKRLLVTHGSIGLVTGAVAFLGLTGLAPVPEEAGLGRWAVGLPLLVFAQSVVGLGFLIRYPGASLTALRAVEVTEFGIIAGAGFVARFVVLETDAAPSPDARYHHLLYRFNSLMTGLPLLFAIVLYGVLIPNTRRRSLIGSAVLISVPLVATAMAAAANPMVRPTLAYVLPTTALPLFMAGVIAVFSAARSSTLQRQAFDAVRELKQLGAYTLRKRLGEGGMGEVWLAEHRLLKRPCAMKFVRADLASEPATAARFEREVRAVTGLTHFNTVRIYDYGRGNDGSFYYVMEYLEGPTLDRLVKDRGPLAVGRAVYLLRQLCGALSEAHRAGMVHRDLKPANIIIASLGGQRDVAKLLDFGLVQDHGSSSDVKITRAGTVLGTPAYMCPEQAAGESVDPRGDLYSLGAVAFFCLTGRPPFEGTSVGKLINAHLTQPAPDVRSVRPSVPADLAGVVAKCLAKEPAERFQTACALEAALAACACSTEWTAALAAQWWEPPTTGTASAAPSATLVL</sequence>
<dbReference type="InterPro" id="IPR017441">
    <property type="entry name" value="Protein_kinase_ATP_BS"/>
</dbReference>
<feature type="transmembrane region" description="Helical" evidence="9">
    <location>
        <begin position="259"/>
        <end position="279"/>
    </location>
</feature>
<dbReference type="SMART" id="SM00220">
    <property type="entry name" value="S_TKc"/>
    <property type="match status" value="1"/>
</dbReference>
<dbReference type="OrthoDB" id="6111975at2"/>
<evidence type="ECO:0000256" key="3">
    <source>
        <dbReference type="ARBA" id="ARBA00022679"/>
    </source>
</evidence>
<dbReference type="KEGG" id="gog:C1280_03175"/>
<evidence type="ECO:0000256" key="8">
    <source>
        <dbReference type="SAM" id="MobiDB-lite"/>
    </source>
</evidence>
<keyword evidence="9" id="KW-0812">Transmembrane</keyword>
<dbReference type="SUPFAM" id="SSF56112">
    <property type="entry name" value="Protein kinase-like (PK-like)"/>
    <property type="match status" value="1"/>
</dbReference>